<protein>
    <recommendedName>
        <fullName evidence="2">Transposase (putative) gypsy type domain-containing protein</fullName>
    </recommendedName>
</protein>
<accession>A0AAD8R2M8</accession>
<feature type="compositionally biased region" description="Acidic residues" evidence="1">
    <location>
        <begin position="378"/>
        <end position="389"/>
    </location>
</feature>
<dbReference type="Pfam" id="PF04195">
    <property type="entry name" value="Transposase_28"/>
    <property type="match status" value="1"/>
</dbReference>
<feature type="compositionally biased region" description="Acidic residues" evidence="1">
    <location>
        <begin position="402"/>
        <end position="412"/>
    </location>
</feature>
<dbReference type="Proteomes" id="UP001231189">
    <property type="component" value="Unassembled WGS sequence"/>
</dbReference>
<reference evidence="3" key="1">
    <citation type="submission" date="2023-07" db="EMBL/GenBank/DDBJ databases">
        <title>A chromosome-level genome assembly of Lolium multiflorum.</title>
        <authorList>
            <person name="Chen Y."/>
            <person name="Copetti D."/>
            <person name="Kolliker R."/>
            <person name="Studer B."/>
        </authorList>
    </citation>
    <scope>NUCLEOTIDE SEQUENCE</scope>
    <source>
        <strain evidence="3">02402/16</strain>
        <tissue evidence="3">Leaf</tissue>
    </source>
</reference>
<sequence>MAPRSKRCKNRAPGTEERAEKAKISGWERSKLSARDNKMLKKMGLLNKEAMRMPGDESSPHPPSGFRLHQLTPNSLLQISIFITLSECFLGIHPHWGLWKRIFYLRRNNSKKTIYNVGGVCICVRPEVRYFDVKFADSVQGWHRKWLYVKDESSDAQEYGLTPFEAAEDIQRCKSWDAEATAEEKAATDALIARIQELQNTNGAELSGVQIIAHFLRIRVQPIQARKRPVWMYSGAEDTDRVSNDLPLKDLEKLVRRFTSLSKNHEVPSSCHVEPFSGSHALPEDHQFLSSLPPLPEGGEVDERAVVTDDSQESSIPESEPTESHRTAGSSDKDSESEQHSDSAQSISPPPAASPDKCKRKRGDDEEDSGVSKLVEPAAEESSPDDQEVFDPYTMTGTGSSADEEEEQEEEPEAHGPANTSTSNTLVLSEDRRVAPEMSPPPQHDPEAPTPVPSPRAPKPKKAKTGAAGTQELATGGMSGPLLEDPLMKELVNLGSQFIGFRDEAASREALRRAEERVDGQEAKLKVSEEASKRAEKDAADVKDLRQRLQAAEDALSDKEAKQVEHENDISTRLEMQSRRFLNREQAALHPAQEALELKETATANATRSAQRESYMLDFMTDASQDMAGSFLDAVAEEQRDRAAQVREFLDFCTSTLAMVYNAMFPRNPQPDNLPELMGKFKDVRSIHDFVKAQMVAGAKLALIWLKICHSKLDFGKVVDTFYLKASKRRIKVDKHDAAVSPIAEKMVDELLRVDTAFFKEFRYDDSTQNVCAARENINIDSLI</sequence>
<comment type="caution">
    <text evidence="3">The sequence shown here is derived from an EMBL/GenBank/DDBJ whole genome shotgun (WGS) entry which is preliminary data.</text>
</comment>
<dbReference type="InterPro" id="IPR007321">
    <property type="entry name" value="Transposase_28"/>
</dbReference>
<feature type="compositionally biased region" description="Pro residues" evidence="1">
    <location>
        <begin position="438"/>
        <end position="457"/>
    </location>
</feature>
<gene>
    <name evidence="3" type="ORF">QYE76_019272</name>
</gene>
<feature type="compositionally biased region" description="Polar residues" evidence="1">
    <location>
        <begin position="418"/>
        <end position="427"/>
    </location>
</feature>
<feature type="region of interest" description="Disordered" evidence="1">
    <location>
        <begin position="520"/>
        <end position="539"/>
    </location>
</feature>
<evidence type="ECO:0000256" key="1">
    <source>
        <dbReference type="SAM" id="MobiDB-lite"/>
    </source>
</evidence>
<organism evidence="3 4">
    <name type="scientific">Lolium multiflorum</name>
    <name type="common">Italian ryegrass</name>
    <name type="synonym">Lolium perenne subsp. multiflorum</name>
    <dbReference type="NCBI Taxonomy" id="4521"/>
    <lineage>
        <taxon>Eukaryota</taxon>
        <taxon>Viridiplantae</taxon>
        <taxon>Streptophyta</taxon>
        <taxon>Embryophyta</taxon>
        <taxon>Tracheophyta</taxon>
        <taxon>Spermatophyta</taxon>
        <taxon>Magnoliopsida</taxon>
        <taxon>Liliopsida</taxon>
        <taxon>Poales</taxon>
        <taxon>Poaceae</taxon>
        <taxon>BOP clade</taxon>
        <taxon>Pooideae</taxon>
        <taxon>Poodae</taxon>
        <taxon>Poeae</taxon>
        <taxon>Poeae Chloroplast Group 2 (Poeae type)</taxon>
        <taxon>Loliodinae</taxon>
        <taxon>Loliinae</taxon>
        <taxon>Lolium</taxon>
    </lineage>
</organism>
<feature type="region of interest" description="Disordered" evidence="1">
    <location>
        <begin position="266"/>
        <end position="482"/>
    </location>
</feature>
<feature type="region of interest" description="Disordered" evidence="1">
    <location>
        <begin position="1"/>
        <end position="24"/>
    </location>
</feature>
<proteinExistence type="predicted"/>
<dbReference type="PANTHER" id="PTHR33026:SF7">
    <property type="entry name" value="OS03G0100275 PROTEIN"/>
    <property type="match status" value="1"/>
</dbReference>
<dbReference type="PANTHER" id="PTHR33026">
    <property type="entry name" value="OS06G0360600 PROTEIN"/>
    <property type="match status" value="1"/>
</dbReference>
<dbReference type="EMBL" id="JAUUTY010000006">
    <property type="protein sequence ID" value="KAK1613755.1"/>
    <property type="molecule type" value="Genomic_DNA"/>
</dbReference>
<feature type="compositionally biased region" description="Basic and acidic residues" evidence="1">
    <location>
        <begin position="14"/>
        <end position="24"/>
    </location>
</feature>
<evidence type="ECO:0000313" key="3">
    <source>
        <dbReference type="EMBL" id="KAK1613755.1"/>
    </source>
</evidence>
<evidence type="ECO:0000259" key="2">
    <source>
        <dbReference type="Pfam" id="PF04195"/>
    </source>
</evidence>
<feature type="compositionally biased region" description="Basic and acidic residues" evidence="1">
    <location>
        <begin position="322"/>
        <end position="341"/>
    </location>
</feature>
<keyword evidence="4" id="KW-1185">Reference proteome</keyword>
<name>A0AAD8R2M8_LOLMU</name>
<dbReference type="AlphaFoldDB" id="A0AAD8R2M8"/>
<feature type="domain" description="Transposase (putative) gypsy type" evidence="2">
    <location>
        <begin position="66"/>
        <end position="106"/>
    </location>
</feature>
<evidence type="ECO:0000313" key="4">
    <source>
        <dbReference type="Proteomes" id="UP001231189"/>
    </source>
</evidence>
<feature type="compositionally biased region" description="Basic residues" evidence="1">
    <location>
        <begin position="1"/>
        <end position="10"/>
    </location>
</feature>